<proteinExistence type="predicted"/>
<evidence type="ECO:0000313" key="2">
    <source>
        <dbReference type="EMBL" id="MCK7615825.1"/>
    </source>
</evidence>
<reference evidence="2" key="1">
    <citation type="submission" date="2022-04" db="EMBL/GenBank/DDBJ databases">
        <title>Roseibium sp. CAU 1639 isolated from mud.</title>
        <authorList>
            <person name="Kim W."/>
        </authorList>
    </citation>
    <scope>NUCLEOTIDE SEQUENCE</scope>
    <source>
        <strain evidence="2">CAU 1639</strain>
    </source>
</reference>
<comment type="caution">
    <text evidence="2">The sequence shown here is derived from an EMBL/GenBank/DDBJ whole genome shotgun (WGS) entry which is preliminary data.</text>
</comment>
<protein>
    <submittedName>
        <fullName evidence="2">Curlin</fullName>
    </submittedName>
</protein>
<dbReference type="EMBL" id="JALNMJ010000032">
    <property type="protein sequence ID" value="MCK7615825.1"/>
    <property type="molecule type" value="Genomic_DNA"/>
</dbReference>
<name>A0ABT0H2Y0_9HYPH</name>
<keyword evidence="1" id="KW-0732">Signal</keyword>
<gene>
    <name evidence="2" type="ORF">M0H32_27020</name>
</gene>
<dbReference type="RefSeq" id="WP_248159662.1">
    <property type="nucleotide sequence ID" value="NZ_JALNMJ010000032.1"/>
</dbReference>
<sequence>MTQTVKSLSLAVILISGLSATPALAGGSFSITLNPQNHEQEQLMRAGLIAAGVANEMSKQGGIKQNGFGNAAGLLQNGFGNHGIVVQEGNGHNGTLQQHGDNHAYGLFQFGRNTQGHVVQNGYGQTGTTFQFGW</sequence>
<accession>A0ABT0H2Y0</accession>
<keyword evidence="3" id="KW-1185">Reference proteome</keyword>
<evidence type="ECO:0000256" key="1">
    <source>
        <dbReference type="SAM" id="SignalP"/>
    </source>
</evidence>
<organism evidence="2 3">
    <name type="scientific">Roseibium sediminicola</name>
    <dbReference type="NCBI Taxonomy" id="2933272"/>
    <lineage>
        <taxon>Bacteria</taxon>
        <taxon>Pseudomonadati</taxon>
        <taxon>Pseudomonadota</taxon>
        <taxon>Alphaproteobacteria</taxon>
        <taxon>Hyphomicrobiales</taxon>
        <taxon>Stappiaceae</taxon>
        <taxon>Roseibium</taxon>
    </lineage>
</organism>
<feature type="signal peptide" evidence="1">
    <location>
        <begin position="1"/>
        <end position="25"/>
    </location>
</feature>
<dbReference type="Proteomes" id="UP001431221">
    <property type="component" value="Unassembled WGS sequence"/>
</dbReference>
<feature type="chain" id="PRO_5045091210" evidence="1">
    <location>
        <begin position="26"/>
        <end position="134"/>
    </location>
</feature>
<evidence type="ECO:0000313" key="3">
    <source>
        <dbReference type="Proteomes" id="UP001431221"/>
    </source>
</evidence>